<keyword evidence="2" id="KW-1185">Reference proteome</keyword>
<dbReference type="Proteomes" id="UP000607653">
    <property type="component" value="Unassembled WGS sequence"/>
</dbReference>
<reference evidence="1 2" key="1">
    <citation type="journal article" date="2020" name="Mol. Biol. Evol.">
        <title>Distinct Expression and Methylation Patterns for Genes with Different Fates following a Single Whole-Genome Duplication in Flowering Plants.</title>
        <authorList>
            <person name="Shi T."/>
            <person name="Rahmani R.S."/>
            <person name="Gugger P.F."/>
            <person name="Wang M."/>
            <person name="Li H."/>
            <person name="Zhang Y."/>
            <person name="Li Z."/>
            <person name="Wang Q."/>
            <person name="Van de Peer Y."/>
            <person name="Marchal K."/>
            <person name="Chen J."/>
        </authorList>
    </citation>
    <scope>NUCLEOTIDE SEQUENCE [LARGE SCALE GENOMIC DNA]</scope>
    <source>
        <tissue evidence="1">Leaf</tissue>
    </source>
</reference>
<accession>A0A822XGR7</accession>
<sequence length="59" mass="6378">MHCSFIAAYGGMLSGCLGFPLCSQIISVVSLHLGLPNFSARGFHFMEVSFNCSVLDCFD</sequence>
<protein>
    <submittedName>
        <fullName evidence="1">Uncharacterized protein</fullName>
    </submittedName>
</protein>
<proteinExistence type="predicted"/>
<comment type="caution">
    <text evidence="1">The sequence shown here is derived from an EMBL/GenBank/DDBJ whole genome shotgun (WGS) entry which is preliminary data.</text>
</comment>
<gene>
    <name evidence="1" type="ORF">HUJ06_020326</name>
</gene>
<dbReference type="AlphaFoldDB" id="A0A822XGR7"/>
<dbReference type="EMBL" id="DUZY01000001">
    <property type="protein sequence ID" value="DAD18863.1"/>
    <property type="molecule type" value="Genomic_DNA"/>
</dbReference>
<evidence type="ECO:0000313" key="1">
    <source>
        <dbReference type="EMBL" id="DAD18863.1"/>
    </source>
</evidence>
<evidence type="ECO:0000313" key="2">
    <source>
        <dbReference type="Proteomes" id="UP000607653"/>
    </source>
</evidence>
<name>A0A822XGR7_NELNU</name>
<organism evidence="1 2">
    <name type="scientific">Nelumbo nucifera</name>
    <name type="common">Sacred lotus</name>
    <dbReference type="NCBI Taxonomy" id="4432"/>
    <lineage>
        <taxon>Eukaryota</taxon>
        <taxon>Viridiplantae</taxon>
        <taxon>Streptophyta</taxon>
        <taxon>Embryophyta</taxon>
        <taxon>Tracheophyta</taxon>
        <taxon>Spermatophyta</taxon>
        <taxon>Magnoliopsida</taxon>
        <taxon>Proteales</taxon>
        <taxon>Nelumbonaceae</taxon>
        <taxon>Nelumbo</taxon>
    </lineage>
</organism>